<dbReference type="EC" id="2.8.2.-" evidence="13"/>
<evidence type="ECO:0000256" key="2">
    <source>
        <dbReference type="ARBA" id="ARBA00022679"/>
    </source>
</evidence>
<gene>
    <name evidence="17" type="ORF">KOW79_001825</name>
</gene>
<comment type="subcellular location">
    <subcellularLocation>
        <location evidence="7">Golgi apparatus lumen</location>
    </subcellularLocation>
</comment>
<evidence type="ECO:0000256" key="7">
    <source>
        <dbReference type="ARBA" id="ARBA00023769"/>
    </source>
</evidence>
<evidence type="ECO:0000259" key="16">
    <source>
        <dbReference type="Pfam" id="PF00685"/>
    </source>
</evidence>
<dbReference type="InterPro" id="IPR027417">
    <property type="entry name" value="P-loop_NTPase"/>
</dbReference>
<dbReference type="PANTHER" id="PTHR10605:SF16">
    <property type="entry name" value="HEPARAN SULFATE GLUCOSAMINE 3-O-SULFOTRANSFERASE 1"/>
    <property type="match status" value="1"/>
</dbReference>
<comment type="caution">
    <text evidence="17">The sequence shown here is derived from an EMBL/GenBank/DDBJ whole genome shotgun (WGS) entry which is preliminary data.</text>
</comment>
<name>A0A9D3P747_9TELE</name>
<evidence type="ECO:0000256" key="9">
    <source>
        <dbReference type="ARBA" id="ARBA00058845"/>
    </source>
</evidence>
<feature type="domain" description="Sulfotransferase" evidence="16">
    <location>
        <begin position="112"/>
        <end position="348"/>
    </location>
</feature>
<evidence type="ECO:0000256" key="13">
    <source>
        <dbReference type="RuleBase" id="RU361155"/>
    </source>
</evidence>
<keyword evidence="6" id="KW-0325">Glycoprotein</keyword>
<dbReference type="AlphaFoldDB" id="A0A9D3P747"/>
<organism evidence="17 18">
    <name type="scientific">Hemibagrus wyckioides</name>
    <dbReference type="NCBI Taxonomy" id="337641"/>
    <lineage>
        <taxon>Eukaryota</taxon>
        <taxon>Metazoa</taxon>
        <taxon>Chordata</taxon>
        <taxon>Craniata</taxon>
        <taxon>Vertebrata</taxon>
        <taxon>Euteleostomi</taxon>
        <taxon>Actinopterygii</taxon>
        <taxon>Neopterygii</taxon>
        <taxon>Teleostei</taxon>
        <taxon>Ostariophysi</taxon>
        <taxon>Siluriformes</taxon>
        <taxon>Bagridae</taxon>
        <taxon>Hemibagrus</taxon>
    </lineage>
</organism>
<keyword evidence="2 13" id="KW-0808">Transferase</keyword>
<dbReference type="OrthoDB" id="411451at2759"/>
<evidence type="ECO:0000313" key="18">
    <source>
        <dbReference type="Proteomes" id="UP000824219"/>
    </source>
</evidence>
<keyword evidence="4" id="KW-0333">Golgi apparatus</keyword>
<comment type="similarity">
    <text evidence="1 13">Belongs to the sulfotransferase 1 family.</text>
</comment>
<dbReference type="GO" id="GO:0008467">
    <property type="term" value="F:[heparan sulfate]-glucosamine 3-sulfotransferase activity"/>
    <property type="evidence" value="ECO:0007669"/>
    <property type="project" value="UniProtKB-EC"/>
</dbReference>
<evidence type="ECO:0000256" key="5">
    <source>
        <dbReference type="ARBA" id="ARBA00023157"/>
    </source>
</evidence>
<dbReference type="GO" id="GO:0006024">
    <property type="term" value="P:glycosaminoglycan biosynthetic process"/>
    <property type="evidence" value="ECO:0007669"/>
    <property type="project" value="UniProtKB-ARBA"/>
</dbReference>
<proteinExistence type="inferred from homology"/>
<evidence type="ECO:0000256" key="3">
    <source>
        <dbReference type="ARBA" id="ARBA00022729"/>
    </source>
</evidence>
<evidence type="ECO:0000256" key="14">
    <source>
        <dbReference type="SAM" id="MobiDB-lite"/>
    </source>
</evidence>
<feature type="compositionally biased region" description="Basic and acidic residues" evidence="14">
    <location>
        <begin position="95"/>
        <end position="105"/>
    </location>
</feature>
<feature type="binding site" evidence="11">
    <location>
        <position position="212"/>
    </location>
    <ligand>
        <name>3'-phosphoadenylyl sulfate</name>
        <dbReference type="ChEBI" id="CHEBI:58339"/>
    </ligand>
</feature>
<dbReference type="GO" id="GO:0005796">
    <property type="term" value="C:Golgi lumen"/>
    <property type="evidence" value="ECO:0007669"/>
    <property type="project" value="UniProtKB-SubCell"/>
</dbReference>
<dbReference type="Proteomes" id="UP000824219">
    <property type="component" value="Linkage Group LG02"/>
</dbReference>
<dbReference type="EMBL" id="JAHKSW010000002">
    <property type="protein sequence ID" value="KAG7335229.1"/>
    <property type="molecule type" value="Genomic_DNA"/>
</dbReference>
<evidence type="ECO:0000256" key="6">
    <source>
        <dbReference type="ARBA" id="ARBA00023180"/>
    </source>
</evidence>
<feature type="chain" id="PRO_5039072059" description="Sulfotransferase" evidence="15">
    <location>
        <begin position="21"/>
        <end position="430"/>
    </location>
</feature>
<feature type="active site" description="For sulfotransferase activity" evidence="10">
    <location>
        <position position="121"/>
    </location>
</feature>
<evidence type="ECO:0000256" key="12">
    <source>
        <dbReference type="PIRSR" id="PIRSR637359-3"/>
    </source>
</evidence>
<feature type="region of interest" description="Disordered" evidence="14">
    <location>
        <begin position="85"/>
        <end position="105"/>
    </location>
</feature>
<evidence type="ECO:0000313" key="17">
    <source>
        <dbReference type="EMBL" id="KAG7335229.1"/>
    </source>
</evidence>
<evidence type="ECO:0000256" key="15">
    <source>
        <dbReference type="SAM" id="SignalP"/>
    </source>
</evidence>
<dbReference type="Gene3D" id="3.40.50.300">
    <property type="entry name" value="P-loop containing nucleotide triphosphate hydrolases"/>
    <property type="match status" value="1"/>
</dbReference>
<dbReference type="FunFam" id="3.40.50.300:FF:000674">
    <property type="entry name" value="Sulfotransferase"/>
    <property type="match status" value="1"/>
</dbReference>
<feature type="signal peptide" evidence="15">
    <location>
        <begin position="1"/>
        <end position="20"/>
    </location>
</feature>
<feature type="binding site" evidence="11">
    <location>
        <begin position="121"/>
        <end position="125"/>
    </location>
    <ligand>
        <name>3'-phosphoadenylyl sulfate</name>
        <dbReference type="ChEBI" id="CHEBI:58339"/>
    </ligand>
</feature>
<protein>
    <recommendedName>
        <fullName evidence="13">Sulfotransferase</fullName>
        <ecNumber evidence="13">2.8.2.-</ecNumber>
    </recommendedName>
</protein>
<dbReference type="InterPro" id="IPR037359">
    <property type="entry name" value="NST/OST"/>
</dbReference>
<comment type="catalytic activity">
    <reaction evidence="8">
        <text>alpha-D-glucosaminyl-[heparan sulfate](n) + 3'-phosphoadenylyl sulfate = 3-sulfo-alpha-D-glucosaminyl-[heparan sulfate](n) + adenosine 3',5'-bisphosphate + H(+)</text>
        <dbReference type="Rhea" id="RHEA:15461"/>
        <dbReference type="Rhea" id="RHEA-COMP:9830"/>
        <dbReference type="Rhea" id="RHEA-COMP:9831"/>
        <dbReference type="ChEBI" id="CHEBI:15378"/>
        <dbReference type="ChEBI" id="CHEBI:58339"/>
        <dbReference type="ChEBI" id="CHEBI:58343"/>
        <dbReference type="ChEBI" id="CHEBI:58388"/>
        <dbReference type="ChEBI" id="CHEBI:70975"/>
        <dbReference type="EC" id="2.8.2.23"/>
    </reaction>
</comment>
<dbReference type="SUPFAM" id="SSF52540">
    <property type="entry name" value="P-loop containing nucleoside triphosphate hydrolases"/>
    <property type="match status" value="1"/>
</dbReference>
<keyword evidence="18" id="KW-1185">Reference proteome</keyword>
<evidence type="ECO:0000256" key="1">
    <source>
        <dbReference type="ARBA" id="ARBA00005771"/>
    </source>
</evidence>
<reference evidence="17 18" key="1">
    <citation type="submission" date="2021-06" db="EMBL/GenBank/DDBJ databases">
        <title>Chromosome-level genome assembly of the red-tail catfish (Hemibagrus wyckioides).</title>
        <authorList>
            <person name="Shao F."/>
        </authorList>
    </citation>
    <scope>NUCLEOTIDE SEQUENCE [LARGE SCALE GENOMIC DNA]</scope>
    <source>
        <strain evidence="17">EC202008001</strain>
        <tissue evidence="17">Blood</tissue>
    </source>
</reference>
<evidence type="ECO:0000256" key="4">
    <source>
        <dbReference type="ARBA" id="ARBA00023034"/>
    </source>
</evidence>
<evidence type="ECO:0000256" key="10">
    <source>
        <dbReference type="PIRSR" id="PIRSR637359-1"/>
    </source>
</evidence>
<feature type="compositionally biased region" description="Polar residues" evidence="14">
    <location>
        <begin position="85"/>
        <end position="94"/>
    </location>
</feature>
<feature type="binding site" evidence="11">
    <location>
        <position position="204"/>
    </location>
    <ligand>
        <name>3'-phosphoadenylyl sulfate</name>
        <dbReference type="ChEBI" id="CHEBI:58339"/>
    </ligand>
</feature>
<comment type="function">
    <text evidence="9">Sulfotransferase that utilizes 3'-phospho-5'-adenylyl sulfate (PAPS) to catalyze the transfer of a sulfo group to position 3 of glucosamine residues in heparan. Catalyzes the rate limiting step in the biosynthesis of heparan sulfate (HSact). This modification is a crucial step in the biosynthesis of anticoagulant heparan sulfate as it completes the structure of the antithrombin pentasaccharide binding site.</text>
</comment>
<evidence type="ECO:0000256" key="8">
    <source>
        <dbReference type="ARBA" id="ARBA00052516"/>
    </source>
</evidence>
<evidence type="ECO:0000256" key="11">
    <source>
        <dbReference type="PIRSR" id="PIRSR637359-2"/>
    </source>
</evidence>
<dbReference type="PANTHER" id="PTHR10605">
    <property type="entry name" value="HEPARAN SULFATE SULFOTRANSFERASE"/>
    <property type="match status" value="1"/>
</dbReference>
<feature type="binding site" evidence="11">
    <location>
        <position position="312"/>
    </location>
    <ligand>
        <name>3'-phosphoadenylyl sulfate</name>
        <dbReference type="ChEBI" id="CHEBI:58339"/>
    </ligand>
</feature>
<accession>A0A9D3P747</accession>
<keyword evidence="5 12" id="KW-1015">Disulfide bond</keyword>
<keyword evidence="3 15" id="KW-0732">Signal</keyword>
<dbReference type="Pfam" id="PF00685">
    <property type="entry name" value="Sulfotransfer_1"/>
    <property type="match status" value="1"/>
</dbReference>
<feature type="binding site" evidence="11">
    <location>
        <begin position="327"/>
        <end position="331"/>
    </location>
    <ligand>
        <name>3'-phosphoadenylyl sulfate</name>
        <dbReference type="ChEBI" id="CHEBI:58339"/>
    </ligand>
</feature>
<dbReference type="InterPro" id="IPR000863">
    <property type="entry name" value="Sulfotransferase_dom"/>
</dbReference>
<sequence length="430" mass="50043">MAAVFITLLLFFPFPPSISSRPFPETRESIGVDRKAVQQNGGSVKINQFSNNVVQSSGAQNDGGVNQNTINQEKRNRHEYLYLSETTSQNIRGTEQNRSETSHNSDFTRRLPDIIIIGVRKGGTRALLEMLSLHDSIAAAQSEVHFFDSDAHYQRGLEWYTSQMPLARPHQLTVEKTPAYFTSVDAPDRIFHMNPSVRLLLIVRDPVDRVLSDYTQVFHNQLQKHKIPQLIEDLLLRDGELNLGYKAVNRSVYHPHMQRWLRVFPRDSFHIVDGDALIRDPLPEMKKVERFLHLEPQITEDNFYFNRTKGFYCLKEQGHERCLHESKGRTHPNVAPEILQKLCKYFQEPNRKFFELVGRTFDWKRLLLTQTNSLSVSVSIPPEQRCMFLKLKSVPQWTRFRDKECTSKCVSFEHGSLEQRRLDKTKIYSQ</sequence>
<feature type="disulfide bond" evidence="12">
    <location>
        <begin position="313"/>
        <end position="322"/>
    </location>
</feature>